<name>F4RPC9_MELLP</name>
<sequence>MEIIKHLSTMLLFTLLRSMLCNANVYVTQPTTQTQWVAGTSVKIAWEDDGHNPLLKAKGHSVTISLFPSNKGLYPKPLAVWKNVDTRSQLLEVHIKPSLGSELPNTFFLQFRRPRSHITDDVYSARFSILPAEHNSQEEASNSAHPSVPKDGERIQSSNDSTATSINPNFGPHTDAPISSDRPIHLQNEASGHKSFLVSITTSSLITILSMLIVIL</sequence>
<accession>F4RPC9</accession>
<evidence type="ECO:0000313" key="6">
    <source>
        <dbReference type="EMBL" id="EGG05794.1"/>
    </source>
</evidence>
<dbReference type="OrthoDB" id="2432613at2759"/>
<dbReference type="HOGENOM" id="CLU_1277869_0_0_1"/>
<keyword evidence="1 4" id="KW-0732">Signal</keyword>
<dbReference type="InterPro" id="IPR018466">
    <property type="entry name" value="Kre9/Knh1-like_N"/>
</dbReference>
<keyword evidence="3" id="KW-0812">Transmembrane</keyword>
<keyword evidence="7" id="KW-1185">Reference proteome</keyword>
<dbReference type="VEuPathDB" id="FungiDB:MELLADRAFT_63848"/>
<feature type="region of interest" description="Disordered" evidence="2">
    <location>
        <begin position="134"/>
        <end position="183"/>
    </location>
</feature>
<evidence type="ECO:0000256" key="3">
    <source>
        <dbReference type="SAM" id="Phobius"/>
    </source>
</evidence>
<organism evidence="7">
    <name type="scientific">Melampsora larici-populina (strain 98AG31 / pathotype 3-4-7)</name>
    <name type="common">Poplar leaf rust fungus</name>
    <dbReference type="NCBI Taxonomy" id="747676"/>
    <lineage>
        <taxon>Eukaryota</taxon>
        <taxon>Fungi</taxon>
        <taxon>Dikarya</taxon>
        <taxon>Basidiomycota</taxon>
        <taxon>Pucciniomycotina</taxon>
        <taxon>Pucciniomycetes</taxon>
        <taxon>Pucciniales</taxon>
        <taxon>Melampsoraceae</taxon>
        <taxon>Melampsora</taxon>
    </lineage>
</organism>
<feature type="domain" description="Yeast cell wall synthesis Kre9/Knh1-like N-terminal" evidence="5">
    <location>
        <begin position="29"/>
        <end position="129"/>
    </location>
</feature>
<protein>
    <recommendedName>
        <fullName evidence="5">Yeast cell wall synthesis Kre9/Knh1-like N-terminal domain-containing protein</fullName>
    </recommendedName>
</protein>
<dbReference type="KEGG" id="mlr:MELLADRAFT_63848"/>
<feature type="transmembrane region" description="Helical" evidence="3">
    <location>
        <begin position="196"/>
        <end position="215"/>
    </location>
</feature>
<dbReference type="Proteomes" id="UP000001072">
    <property type="component" value="Unassembled WGS sequence"/>
</dbReference>
<evidence type="ECO:0000256" key="4">
    <source>
        <dbReference type="SAM" id="SignalP"/>
    </source>
</evidence>
<dbReference type="RefSeq" id="XP_007410850.1">
    <property type="nucleotide sequence ID" value="XM_007410788.1"/>
</dbReference>
<dbReference type="GeneID" id="18930158"/>
<feature type="signal peptide" evidence="4">
    <location>
        <begin position="1"/>
        <end position="23"/>
    </location>
</feature>
<evidence type="ECO:0000259" key="5">
    <source>
        <dbReference type="Pfam" id="PF10342"/>
    </source>
</evidence>
<gene>
    <name evidence="6" type="ORF">MELLADRAFT_63848</name>
</gene>
<evidence type="ECO:0000256" key="2">
    <source>
        <dbReference type="SAM" id="MobiDB-lite"/>
    </source>
</evidence>
<dbReference type="Pfam" id="PF10342">
    <property type="entry name" value="Kre9_KNH"/>
    <property type="match status" value="1"/>
</dbReference>
<feature type="compositionally biased region" description="Polar residues" evidence="2">
    <location>
        <begin position="155"/>
        <end position="168"/>
    </location>
</feature>
<reference evidence="7" key="1">
    <citation type="journal article" date="2011" name="Proc. Natl. Acad. Sci. U.S.A.">
        <title>Obligate biotrophy features unraveled by the genomic analysis of rust fungi.</title>
        <authorList>
            <person name="Duplessis S."/>
            <person name="Cuomo C.A."/>
            <person name="Lin Y.-C."/>
            <person name="Aerts A."/>
            <person name="Tisserant E."/>
            <person name="Veneault-Fourrey C."/>
            <person name="Joly D.L."/>
            <person name="Hacquard S."/>
            <person name="Amselem J."/>
            <person name="Cantarel B.L."/>
            <person name="Chiu R."/>
            <person name="Coutinho P.M."/>
            <person name="Feau N."/>
            <person name="Field M."/>
            <person name="Frey P."/>
            <person name="Gelhaye E."/>
            <person name="Goldberg J."/>
            <person name="Grabherr M.G."/>
            <person name="Kodira C.D."/>
            <person name="Kohler A."/>
            <person name="Kuees U."/>
            <person name="Lindquist E.A."/>
            <person name="Lucas S.M."/>
            <person name="Mago R."/>
            <person name="Mauceli E."/>
            <person name="Morin E."/>
            <person name="Murat C."/>
            <person name="Pangilinan J.L."/>
            <person name="Park R."/>
            <person name="Pearson M."/>
            <person name="Quesneville H."/>
            <person name="Rouhier N."/>
            <person name="Sakthikumar S."/>
            <person name="Salamov A.A."/>
            <person name="Schmutz J."/>
            <person name="Selles B."/>
            <person name="Shapiro H."/>
            <person name="Tanguay P."/>
            <person name="Tuskan G.A."/>
            <person name="Henrissat B."/>
            <person name="Van de Peer Y."/>
            <person name="Rouze P."/>
            <person name="Ellis J.G."/>
            <person name="Dodds P.N."/>
            <person name="Schein J.E."/>
            <person name="Zhong S."/>
            <person name="Hamelin R.C."/>
            <person name="Grigoriev I.V."/>
            <person name="Szabo L.J."/>
            <person name="Martin F."/>
        </authorList>
    </citation>
    <scope>NUCLEOTIDE SEQUENCE [LARGE SCALE GENOMIC DNA]</scope>
    <source>
        <strain evidence="7">98AG31 / pathotype 3-4-7</strain>
    </source>
</reference>
<proteinExistence type="predicted"/>
<dbReference type="AlphaFoldDB" id="F4RPC9"/>
<evidence type="ECO:0000256" key="1">
    <source>
        <dbReference type="ARBA" id="ARBA00022729"/>
    </source>
</evidence>
<feature type="chain" id="PRO_5003320931" description="Yeast cell wall synthesis Kre9/Knh1-like N-terminal domain-containing protein" evidence="4">
    <location>
        <begin position="24"/>
        <end position="216"/>
    </location>
</feature>
<dbReference type="EMBL" id="GL883111">
    <property type="protein sequence ID" value="EGG05794.1"/>
    <property type="molecule type" value="Genomic_DNA"/>
</dbReference>
<evidence type="ECO:0000313" key="7">
    <source>
        <dbReference type="Proteomes" id="UP000001072"/>
    </source>
</evidence>
<keyword evidence="3" id="KW-0472">Membrane</keyword>
<dbReference type="InParanoid" id="F4RPC9"/>
<keyword evidence="3" id="KW-1133">Transmembrane helix</keyword>